<evidence type="ECO:0000313" key="1">
    <source>
        <dbReference type="EMBL" id="JAE34948.1"/>
    </source>
</evidence>
<accession>A0A0A9HPV3</accession>
<proteinExistence type="predicted"/>
<organism evidence="1">
    <name type="scientific">Arundo donax</name>
    <name type="common">Giant reed</name>
    <name type="synonym">Donax arundinaceus</name>
    <dbReference type="NCBI Taxonomy" id="35708"/>
    <lineage>
        <taxon>Eukaryota</taxon>
        <taxon>Viridiplantae</taxon>
        <taxon>Streptophyta</taxon>
        <taxon>Embryophyta</taxon>
        <taxon>Tracheophyta</taxon>
        <taxon>Spermatophyta</taxon>
        <taxon>Magnoliopsida</taxon>
        <taxon>Liliopsida</taxon>
        <taxon>Poales</taxon>
        <taxon>Poaceae</taxon>
        <taxon>PACMAD clade</taxon>
        <taxon>Arundinoideae</taxon>
        <taxon>Arundineae</taxon>
        <taxon>Arundo</taxon>
    </lineage>
</organism>
<reference evidence="1" key="2">
    <citation type="journal article" date="2015" name="Data Brief">
        <title>Shoot transcriptome of the giant reed, Arundo donax.</title>
        <authorList>
            <person name="Barrero R.A."/>
            <person name="Guerrero F.D."/>
            <person name="Moolhuijzen P."/>
            <person name="Goolsby J.A."/>
            <person name="Tidwell J."/>
            <person name="Bellgard S.E."/>
            <person name="Bellgard M.I."/>
        </authorList>
    </citation>
    <scope>NUCLEOTIDE SEQUENCE</scope>
    <source>
        <tissue evidence="1">Shoot tissue taken approximately 20 cm above the soil surface</tissue>
    </source>
</reference>
<sequence>MDADAGIREEVLGAWAAG</sequence>
<dbReference type="AlphaFoldDB" id="A0A0A9HPV3"/>
<reference evidence="1" key="1">
    <citation type="submission" date="2014-09" db="EMBL/GenBank/DDBJ databases">
        <authorList>
            <person name="Magalhaes I.L.F."/>
            <person name="Oliveira U."/>
            <person name="Santos F.R."/>
            <person name="Vidigal T.H.D.A."/>
            <person name="Brescovit A.D."/>
            <person name="Santos A.J."/>
        </authorList>
    </citation>
    <scope>NUCLEOTIDE SEQUENCE</scope>
    <source>
        <tissue evidence="1">Shoot tissue taken approximately 20 cm above the soil surface</tissue>
    </source>
</reference>
<name>A0A0A9HPV3_ARUDO</name>
<dbReference type="EMBL" id="GBRH01162948">
    <property type="protein sequence ID" value="JAE34948.1"/>
    <property type="molecule type" value="Transcribed_RNA"/>
</dbReference>
<protein>
    <submittedName>
        <fullName evidence="1">Uncharacterized protein</fullName>
    </submittedName>
</protein>